<gene>
    <name evidence="2" type="ORF">RDWZM_008260</name>
</gene>
<comment type="caution">
    <text evidence="2">The sequence shown here is derived from an EMBL/GenBank/DDBJ whole genome shotgun (WGS) entry which is preliminary data.</text>
</comment>
<feature type="transmembrane region" description="Helical" evidence="1">
    <location>
        <begin position="21"/>
        <end position="39"/>
    </location>
</feature>
<evidence type="ECO:0000256" key="1">
    <source>
        <dbReference type="SAM" id="Phobius"/>
    </source>
</evidence>
<dbReference type="AlphaFoldDB" id="A0A9Q0RIP9"/>
<keyword evidence="1" id="KW-1133">Transmembrane helix</keyword>
<accession>A0A9Q0RIP9</accession>
<sequence length="576" mass="66583">MMIQYLSSFTVSFRLSINIKLPAIVTIFALFTMVHLTIIDNYHQYDCNQCYRKKNENNNELRFETIFQIDDEIFIHIDGESANTLHVIELTKQQYRKARINDLFGNDFDQMFQVIDFGPQNCGQGFNRCNPILRNILIAIGMKHNRKEIKMYEKIYSLGMLDSLEPLSSEVVLDIKNQSKILNLPKMDETNFKAAYYIKSYQAIFSIYQDIAYIQLTTNPSLPKPIKVLMPNDSMVRGIFQWNNQLFGLDFCGHLISFIKIDSFLIEMIAGVKLHLSKYTLSNFFKCECNQNSTQIIGLNEMFREYSQMYRFVSEKMNNNVSQNLRHSLEMSFHKKLIEILDAPLNSTNSSVDQTMPYLIRTLINETKVHSELLVSSKCKNDKNEIPTKWHYILLGIYLLLAIPTIVVPLCCCNSDFDDDIIIFPGFGKRIVKRINRNALIQIEELTYLTRPSDHQNKQLHKTIPIQTSSEDQSKVSKSKSIKDSISRLKTIVRHGSMRSLVTNCKTNKSIRTNSKSKKNIDLSTKSSINNNIVTSVNDSDNDKSVLLLDKNSKNLNQRINLYRTSLKARSINKNN</sequence>
<evidence type="ECO:0000313" key="3">
    <source>
        <dbReference type="Proteomes" id="UP001142055"/>
    </source>
</evidence>
<keyword evidence="3" id="KW-1185">Reference proteome</keyword>
<proteinExistence type="predicted"/>
<dbReference type="Proteomes" id="UP001142055">
    <property type="component" value="Chromosome 3"/>
</dbReference>
<dbReference type="EMBL" id="JAPWDV010000003">
    <property type="protein sequence ID" value="KAJ6217103.1"/>
    <property type="molecule type" value="Genomic_DNA"/>
</dbReference>
<protein>
    <submittedName>
        <fullName evidence="2">Uncharacterized protein</fullName>
    </submittedName>
</protein>
<evidence type="ECO:0000313" key="2">
    <source>
        <dbReference type="EMBL" id="KAJ6217103.1"/>
    </source>
</evidence>
<keyword evidence="1" id="KW-0812">Transmembrane</keyword>
<reference evidence="2" key="1">
    <citation type="submission" date="2022-12" db="EMBL/GenBank/DDBJ databases">
        <title>Genome assemblies of Blomia tropicalis.</title>
        <authorList>
            <person name="Cui Y."/>
        </authorList>
    </citation>
    <scope>NUCLEOTIDE SEQUENCE</scope>
    <source>
        <tissue evidence="2">Adult mites</tissue>
    </source>
</reference>
<name>A0A9Q0RIP9_BLOTA</name>
<keyword evidence="1" id="KW-0472">Membrane</keyword>
<organism evidence="2 3">
    <name type="scientific">Blomia tropicalis</name>
    <name type="common">Mite</name>
    <dbReference type="NCBI Taxonomy" id="40697"/>
    <lineage>
        <taxon>Eukaryota</taxon>
        <taxon>Metazoa</taxon>
        <taxon>Ecdysozoa</taxon>
        <taxon>Arthropoda</taxon>
        <taxon>Chelicerata</taxon>
        <taxon>Arachnida</taxon>
        <taxon>Acari</taxon>
        <taxon>Acariformes</taxon>
        <taxon>Sarcoptiformes</taxon>
        <taxon>Astigmata</taxon>
        <taxon>Glycyphagoidea</taxon>
        <taxon>Echimyopodidae</taxon>
        <taxon>Blomia</taxon>
    </lineage>
</organism>